<proteinExistence type="inferred from homology"/>
<feature type="transmembrane region" description="Helical" evidence="7">
    <location>
        <begin position="77"/>
        <end position="104"/>
    </location>
</feature>
<gene>
    <name evidence="9" type="primary">sugB</name>
    <name evidence="9" type="ORF">BW727_101348</name>
</gene>
<dbReference type="KEGG" id="jda:BW727_101348"/>
<feature type="transmembrane region" description="Helical" evidence="7">
    <location>
        <begin position="263"/>
        <end position="281"/>
    </location>
</feature>
<evidence type="ECO:0000256" key="2">
    <source>
        <dbReference type="ARBA" id="ARBA00022448"/>
    </source>
</evidence>
<evidence type="ECO:0000256" key="4">
    <source>
        <dbReference type="ARBA" id="ARBA00022692"/>
    </source>
</evidence>
<dbReference type="PANTHER" id="PTHR32243">
    <property type="entry name" value="MALTOSE TRANSPORT SYSTEM PERMEASE-RELATED"/>
    <property type="match status" value="1"/>
</dbReference>
<keyword evidence="5 7" id="KW-1133">Transmembrane helix</keyword>
<feature type="transmembrane region" description="Helical" evidence="7">
    <location>
        <begin position="116"/>
        <end position="138"/>
    </location>
</feature>
<sequence length="296" mass="32629">MAQSNVETEKKSNRIYKIFIYVALISLAVSIILPVAWIFFASIKENSEFYGNPWALPMGVHVENFVTAFSEANMGSYLFNSVIVSAMAILILLAVALPASYVLARFEFRMKKIVMTVIRSGLFINVSYIVVPIFLMLLGWDNGLREAGGASFFLNNRFMLALIYAATALPFTTYLLTSYFQTLPVGFEEAAYIDGASMAKTMVSVMIPMAKPSIITVILFNFLSFWNEYILALTLMPGSVKTLPVGLMNLMAAERAAANYGPMYAGMVIVMLPTLVLYILVQKQLTQGMTAGGIKG</sequence>
<evidence type="ECO:0000313" key="9">
    <source>
        <dbReference type="EMBL" id="AQS53715.1"/>
    </source>
</evidence>
<evidence type="ECO:0000313" key="10">
    <source>
        <dbReference type="Proteomes" id="UP000188993"/>
    </source>
</evidence>
<dbReference type="GO" id="GO:0055085">
    <property type="term" value="P:transmembrane transport"/>
    <property type="evidence" value="ECO:0007669"/>
    <property type="project" value="InterPro"/>
</dbReference>
<dbReference type="Proteomes" id="UP000188993">
    <property type="component" value="Chromosome"/>
</dbReference>
<dbReference type="Pfam" id="PF00528">
    <property type="entry name" value="BPD_transp_1"/>
    <property type="match status" value="1"/>
</dbReference>
<dbReference type="InterPro" id="IPR050901">
    <property type="entry name" value="BP-dep_ABC_trans_perm"/>
</dbReference>
<dbReference type="GO" id="GO:0005886">
    <property type="term" value="C:plasma membrane"/>
    <property type="evidence" value="ECO:0007669"/>
    <property type="project" value="UniProtKB-SubCell"/>
</dbReference>
<keyword evidence="4 7" id="KW-0812">Transmembrane</keyword>
<reference evidence="9 10" key="1">
    <citation type="journal article" date="2014" name="Int. J. Syst. Evol. Microbiol.">
        <title>Jeotgalibaca dankookensis gen. nov., sp. nov., a member of the family Carnobacteriaceae, isolated from seujeot (Korean traditional food).</title>
        <authorList>
            <person name="Lee D.G."/>
            <person name="Trujillo M.E."/>
            <person name="Kang H."/>
            <person name="Ahn T.Y."/>
        </authorList>
    </citation>
    <scope>NUCLEOTIDE SEQUENCE [LARGE SCALE GENOMIC DNA]</scope>
    <source>
        <strain evidence="9 10">EX-07</strain>
    </source>
</reference>
<protein>
    <submittedName>
        <fullName evidence="9">Trehalose transport system permease protein SugB</fullName>
    </submittedName>
</protein>
<name>A0A1S6IQ89_9LACT</name>
<keyword evidence="6 7" id="KW-0472">Membrane</keyword>
<dbReference type="InterPro" id="IPR000515">
    <property type="entry name" value="MetI-like"/>
</dbReference>
<dbReference type="STRING" id="708126.BW727_101348"/>
<evidence type="ECO:0000256" key="7">
    <source>
        <dbReference type="RuleBase" id="RU363032"/>
    </source>
</evidence>
<dbReference type="PROSITE" id="PS50928">
    <property type="entry name" value="ABC_TM1"/>
    <property type="match status" value="1"/>
</dbReference>
<keyword evidence="3" id="KW-1003">Cell membrane</keyword>
<dbReference type="AlphaFoldDB" id="A0A1S6IQ89"/>
<evidence type="ECO:0000256" key="5">
    <source>
        <dbReference type="ARBA" id="ARBA00022989"/>
    </source>
</evidence>
<dbReference type="OrthoDB" id="9794684at2"/>
<feature type="transmembrane region" description="Helical" evidence="7">
    <location>
        <begin position="158"/>
        <end position="180"/>
    </location>
</feature>
<evidence type="ECO:0000256" key="6">
    <source>
        <dbReference type="ARBA" id="ARBA00023136"/>
    </source>
</evidence>
<dbReference type="CDD" id="cd06261">
    <property type="entry name" value="TM_PBP2"/>
    <property type="match status" value="1"/>
</dbReference>
<comment type="similarity">
    <text evidence="7">Belongs to the binding-protein-dependent transport system permease family.</text>
</comment>
<dbReference type="SUPFAM" id="SSF161098">
    <property type="entry name" value="MetI-like"/>
    <property type="match status" value="1"/>
</dbReference>
<accession>A0A1S6IQ89</accession>
<dbReference type="Gene3D" id="1.10.3720.10">
    <property type="entry name" value="MetI-like"/>
    <property type="match status" value="1"/>
</dbReference>
<dbReference type="RefSeq" id="WP_062468580.1">
    <property type="nucleotide sequence ID" value="NZ_BBYN01000009.1"/>
</dbReference>
<organism evidence="9 10">
    <name type="scientific">Jeotgalibaca dankookensis</name>
    <dbReference type="NCBI Taxonomy" id="708126"/>
    <lineage>
        <taxon>Bacteria</taxon>
        <taxon>Bacillati</taxon>
        <taxon>Bacillota</taxon>
        <taxon>Bacilli</taxon>
        <taxon>Lactobacillales</taxon>
        <taxon>Carnobacteriaceae</taxon>
        <taxon>Jeotgalibaca</taxon>
    </lineage>
</organism>
<dbReference type="PANTHER" id="PTHR32243:SF24">
    <property type="entry name" value="DIACETYLCHITOBIOSE UPTAKE SYSTEM PERMEASE PROTEIN NGCG"/>
    <property type="match status" value="1"/>
</dbReference>
<comment type="subcellular location">
    <subcellularLocation>
        <location evidence="1 7">Cell membrane</location>
        <topology evidence="1 7">Multi-pass membrane protein</topology>
    </subcellularLocation>
</comment>
<keyword evidence="2 7" id="KW-0813">Transport</keyword>
<feature type="domain" description="ABC transmembrane type-1" evidence="8">
    <location>
        <begin position="78"/>
        <end position="281"/>
    </location>
</feature>
<evidence type="ECO:0000256" key="3">
    <source>
        <dbReference type="ARBA" id="ARBA00022475"/>
    </source>
</evidence>
<feature type="transmembrane region" description="Helical" evidence="7">
    <location>
        <begin position="201"/>
        <end position="223"/>
    </location>
</feature>
<dbReference type="InterPro" id="IPR035906">
    <property type="entry name" value="MetI-like_sf"/>
</dbReference>
<evidence type="ECO:0000259" key="8">
    <source>
        <dbReference type="PROSITE" id="PS50928"/>
    </source>
</evidence>
<keyword evidence="10" id="KW-1185">Reference proteome</keyword>
<evidence type="ECO:0000256" key="1">
    <source>
        <dbReference type="ARBA" id="ARBA00004651"/>
    </source>
</evidence>
<feature type="transmembrane region" description="Helical" evidence="7">
    <location>
        <begin position="18"/>
        <end position="40"/>
    </location>
</feature>
<dbReference type="EMBL" id="CP019728">
    <property type="protein sequence ID" value="AQS53715.1"/>
    <property type="molecule type" value="Genomic_DNA"/>
</dbReference>